<accession>A0A0F9VF85</accession>
<dbReference type="EMBL" id="LAZR01000554">
    <property type="protein sequence ID" value="KKN64458.1"/>
    <property type="molecule type" value="Genomic_DNA"/>
</dbReference>
<reference evidence="1" key="1">
    <citation type="journal article" date="2015" name="Nature">
        <title>Complex archaea that bridge the gap between prokaryotes and eukaryotes.</title>
        <authorList>
            <person name="Spang A."/>
            <person name="Saw J.H."/>
            <person name="Jorgensen S.L."/>
            <person name="Zaremba-Niedzwiedzka K."/>
            <person name="Martijn J."/>
            <person name="Lind A.E."/>
            <person name="van Eijk R."/>
            <person name="Schleper C."/>
            <person name="Guy L."/>
            <person name="Ettema T.J."/>
        </authorList>
    </citation>
    <scope>NUCLEOTIDE SEQUENCE</scope>
</reference>
<evidence type="ECO:0000313" key="1">
    <source>
        <dbReference type="EMBL" id="KKN64458.1"/>
    </source>
</evidence>
<organism evidence="1">
    <name type="scientific">marine sediment metagenome</name>
    <dbReference type="NCBI Taxonomy" id="412755"/>
    <lineage>
        <taxon>unclassified sequences</taxon>
        <taxon>metagenomes</taxon>
        <taxon>ecological metagenomes</taxon>
    </lineage>
</organism>
<name>A0A0F9VF85_9ZZZZ</name>
<proteinExistence type="predicted"/>
<gene>
    <name evidence="1" type="ORF">LCGC14_0491460</name>
</gene>
<comment type="caution">
    <text evidence="1">The sequence shown here is derived from an EMBL/GenBank/DDBJ whole genome shotgun (WGS) entry which is preliminary data.</text>
</comment>
<protein>
    <submittedName>
        <fullName evidence="1">Uncharacterized protein</fullName>
    </submittedName>
</protein>
<dbReference type="AlphaFoldDB" id="A0A0F9VF85"/>
<sequence>MLVPIENVGQFGVNQDIPGHRLPANVWTDARGVRFYDNSVWKALGQSAALGTPTVDPYYLYHHLGPSNVFWVYPGLAHVYATDGTTHTQITRAAGATPYTGGINDIWQGSMLGGIEILNNGIDVPQAWISPALGTDLVDLANWPAATTARIVKSFKQYLIAMDITTSGTHFPFLVKWSHVADPGAVPSSWDKTDPTLDAGEYPLAETGGHIKDGMILGDIMFVYKEDQTWAMAYIGGRFIFQLRKRFNTGVVSPRCIVEYRAKHYVATAEDIIRHDGFQQESVLDDKMRRWYDGQVDPDATLQQFMVMNEKENELWMCIPQAGHAHPNIALIVNLKDGTNTLRDLDNPTFIAAAPFDPGAGQTTFDSQTIPFDEMLGVFGQRTSKPGARRLMGAHRIGTKRFLLYEEGFNDEGSDFRGYVERSSMPIAGTGRDGSPVMDATFIKQVNEVWPEMSQQSGAGIDIYVGGQDILKEAISWQGPFPFVPGTDDKIDCDVTGRYISIRFETTDQSLWKLDSYKMNVERLGQT</sequence>